<sequence>MKAIAARRHHRFAPVVLLALALLTTGVLYAAFTPGPAQAASAPTQDDLTAGNNLFRANCATCHGMNAQGRPGVAPSLIGVGAAAVDFQVSTGRMPLMNQGAQAPAKPVIFTEEQIRQMAAWVASLGPGPAVPAPEEVDPAKGDAAQGMELFRTNCAMCHGAVGQGGALTNGKYAPNLGKASPTTIYEAMVTGPQSMPVFNNATITPQEKRDIIAYLQAQKAGSPGGVTLGSIGPVSEGLWAWLLGIGALIGAAVWIGAKSS</sequence>
<evidence type="ECO:0000313" key="20">
    <source>
        <dbReference type="EMBL" id="MDO8107959.1"/>
    </source>
</evidence>
<evidence type="ECO:0000256" key="13">
    <source>
        <dbReference type="ARBA" id="ARBA00022989"/>
    </source>
</evidence>
<dbReference type="InterPro" id="IPR009056">
    <property type="entry name" value="Cyt_c-like_dom"/>
</dbReference>
<feature type="chain" id="PRO_5046824041" description="Cytochrome bc1 complex cytochrome c subunit" evidence="18">
    <location>
        <begin position="40"/>
        <end position="261"/>
    </location>
</feature>
<comment type="caution">
    <text evidence="20">The sequence shown here is derived from an EMBL/GenBank/DDBJ whole genome shotgun (WGS) entry which is preliminary data.</text>
</comment>
<dbReference type="Proteomes" id="UP001232536">
    <property type="component" value="Unassembled WGS sequence"/>
</dbReference>
<dbReference type="PROSITE" id="PS51007">
    <property type="entry name" value="CYTC"/>
    <property type="match status" value="2"/>
</dbReference>
<accession>A0ABT9DAM4</accession>
<dbReference type="PIRSF" id="PIRSF000007">
    <property type="entry name" value="Ubiq_cycred_cyc"/>
    <property type="match status" value="1"/>
</dbReference>
<keyword evidence="13 17" id="KW-1133">Transmembrane helix</keyword>
<comment type="catalytic activity">
    <reaction evidence="16 17">
        <text>a quinol + 2 Fe(III)-[cytochrome c](out) = a quinone + 2 Fe(II)-[cytochrome c](out) + 2 H(+)(out)</text>
        <dbReference type="Rhea" id="RHEA:11484"/>
        <dbReference type="Rhea" id="RHEA-COMP:10350"/>
        <dbReference type="Rhea" id="RHEA-COMP:14399"/>
        <dbReference type="ChEBI" id="CHEBI:15378"/>
        <dbReference type="ChEBI" id="CHEBI:24646"/>
        <dbReference type="ChEBI" id="CHEBI:29033"/>
        <dbReference type="ChEBI" id="CHEBI:29034"/>
        <dbReference type="ChEBI" id="CHEBI:132124"/>
        <dbReference type="EC" id="7.1.1.8"/>
    </reaction>
</comment>
<dbReference type="SUPFAM" id="SSF46626">
    <property type="entry name" value="Cytochrome c"/>
    <property type="match status" value="2"/>
</dbReference>
<feature type="transmembrane region" description="Helical" evidence="17">
    <location>
        <begin position="239"/>
        <end position="258"/>
    </location>
</feature>
<dbReference type="InterPro" id="IPR036909">
    <property type="entry name" value="Cyt_c-like_dom_sf"/>
</dbReference>
<evidence type="ECO:0000256" key="2">
    <source>
        <dbReference type="ARBA" id="ARBA00012951"/>
    </source>
</evidence>
<proteinExistence type="predicted"/>
<comment type="subcellular location">
    <subcellularLocation>
        <location evidence="1 17">Cell membrane</location>
        <topology evidence="1 17">Multi-pass membrane protein</topology>
    </subcellularLocation>
</comment>
<evidence type="ECO:0000256" key="10">
    <source>
        <dbReference type="ARBA" id="ARBA00022737"/>
    </source>
</evidence>
<comment type="caution">
    <text evidence="17">Lacks conserved residue(s) required for the propagation of feature annotation.</text>
</comment>
<feature type="signal peptide" evidence="18">
    <location>
        <begin position="1"/>
        <end position="39"/>
    </location>
</feature>
<evidence type="ECO:0000256" key="1">
    <source>
        <dbReference type="ARBA" id="ARBA00004651"/>
    </source>
</evidence>
<dbReference type="EMBL" id="JAUQYP010000001">
    <property type="protein sequence ID" value="MDO8107959.1"/>
    <property type="molecule type" value="Genomic_DNA"/>
</dbReference>
<keyword evidence="21" id="KW-1185">Reference proteome</keyword>
<keyword evidence="10" id="KW-0677">Repeat</keyword>
<keyword evidence="14 17" id="KW-0408">Iron</keyword>
<dbReference type="PANTHER" id="PTHR33751">
    <property type="entry name" value="CBB3-TYPE CYTOCHROME C OXIDASE SUBUNIT FIXP"/>
    <property type="match status" value="1"/>
</dbReference>
<dbReference type="PANTHER" id="PTHR33751:SF13">
    <property type="entry name" value="CYTOCHROME BC1 COMPLEX CYTOCHROME C SUBUNIT"/>
    <property type="match status" value="1"/>
</dbReference>
<name>A0ABT9DAM4_9CELL</name>
<dbReference type="Pfam" id="PF13442">
    <property type="entry name" value="Cytochrome_CBB3"/>
    <property type="match status" value="2"/>
</dbReference>
<keyword evidence="8 17" id="KW-0812">Transmembrane</keyword>
<evidence type="ECO:0000256" key="8">
    <source>
        <dbReference type="ARBA" id="ARBA00022692"/>
    </source>
</evidence>
<keyword evidence="9 17" id="KW-0479">Metal-binding</keyword>
<evidence type="ECO:0000256" key="11">
    <source>
        <dbReference type="ARBA" id="ARBA00022967"/>
    </source>
</evidence>
<evidence type="ECO:0000256" key="6">
    <source>
        <dbReference type="ARBA" id="ARBA00022617"/>
    </source>
</evidence>
<dbReference type="RefSeq" id="WP_304601550.1">
    <property type="nucleotide sequence ID" value="NZ_JAUQYO010000001.1"/>
</dbReference>
<organism evidence="20 21">
    <name type="scientific">Actinotalea lenta</name>
    <dbReference type="NCBI Taxonomy" id="3064654"/>
    <lineage>
        <taxon>Bacteria</taxon>
        <taxon>Bacillati</taxon>
        <taxon>Actinomycetota</taxon>
        <taxon>Actinomycetes</taxon>
        <taxon>Micrococcales</taxon>
        <taxon>Cellulomonadaceae</taxon>
        <taxon>Actinotalea</taxon>
    </lineage>
</organism>
<feature type="domain" description="Cytochrome c" evidence="19">
    <location>
        <begin position="142"/>
        <end position="220"/>
    </location>
</feature>
<evidence type="ECO:0000256" key="17">
    <source>
        <dbReference type="PIRNR" id="PIRNR000007"/>
    </source>
</evidence>
<evidence type="ECO:0000256" key="14">
    <source>
        <dbReference type="ARBA" id="ARBA00023004"/>
    </source>
</evidence>
<keyword evidence="11 17" id="KW-1278">Translocase</keyword>
<keyword evidence="7 17" id="KW-0679">Respiratory chain</keyword>
<keyword evidence="18" id="KW-0732">Signal</keyword>
<dbReference type="EC" id="7.1.1.8" evidence="2 17"/>
<keyword evidence="4 17" id="KW-0813">Transport</keyword>
<dbReference type="Gene3D" id="1.10.760.10">
    <property type="entry name" value="Cytochrome c-like domain"/>
    <property type="match status" value="2"/>
</dbReference>
<evidence type="ECO:0000256" key="7">
    <source>
        <dbReference type="ARBA" id="ARBA00022660"/>
    </source>
</evidence>
<keyword evidence="5 17" id="KW-1003">Cell membrane</keyword>
<keyword evidence="12 17" id="KW-0249">Electron transport</keyword>
<comment type="subunit">
    <text evidence="17">The cytochrome bc1 complex is composed of a cytochrome b (QcrB), the Rieske iron-sulfur protein (QcrA) and a diheme cytochrome c (QcrC) subunit.</text>
</comment>
<evidence type="ECO:0000256" key="3">
    <source>
        <dbReference type="ARBA" id="ARBA00017819"/>
    </source>
</evidence>
<evidence type="ECO:0000256" key="4">
    <source>
        <dbReference type="ARBA" id="ARBA00022448"/>
    </source>
</evidence>
<evidence type="ECO:0000256" key="18">
    <source>
        <dbReference type="SAM" id="SignalP"/>
    </source>
</evidence>
<gene>
    <name evidence="20" type="ORF">Q6348_12210</name>
</gene>
<feature type="domain" description="Cytochrome c" evidence="19">
    <location>
        <begin position="46"/>
        <end position="126"/>
    </location>
</feature>
<keyword evidence="6 17" id="KW-0349">Heme</keyword>
<evidence type="ECO:0000256" key="9">
    <source>
        <dbReference type="ARBA" id="ARBA00022723"/>
    </source>
</evidence>
<evidence type="ECO:0000256" key="12">
    <source>
        <dbReference type="ARBA" id="ARBA00022982"/>
    </source>
</evidence>
<reference evidence="20 21" key="1">
    <citation type="submission" date="2023-07" db="EMBL/GenBank/DDBJ databases">
        <title>Description of novel actinomycetes strains, isolated from tidal flat sediment.</title>
        <authorList>
            <person name="Lu C."/>
        </authorList>
    </citation>
    <scope>NUCLEOTIDE SEQUENCE [LARGE SCALE GENOMIC DNA]</scope>
    <source>
        <strain evidence="20 21">SYSU T00b441</strain>
    </source>
</reference>
<evidence type="ECO:0000259" key="19">
    <source>
        <dbReference type="PROSITE" id="PS51007"/>
    </source>
</evidence>
<dbReference type="InterPro" id="IPR050597">
    <property type="entry name" value="Cytochrome_c_Oxidase_Subunit"/>
</dbReference>
<keyword evidence="15 17" id="KW-0472">Membrane</keyword>
<evidence type="ECO:0000256" key="15">
    <source>
        <dbReference type="ARBA" id="ARBA00023136"/>
    </source>
</evidence>
<evidence type="ECO:0000313" key="21">
    <source>
        <dbReference type="Proteomes" id="UP001232536"/>
    </source>
</evidence>
<protein>
    <recommendedName>
        <fullName evidence="3 17">Cytochrome bc1 complex cytochrome c subunit</fullName>
        <ecNumber evidence="2 17">7.1.1.8</ecNumber>
    </recommendedName>
</protein>
<dbReference type="InterPro" id="IPR009152">
    <property type="entry name" value="bc1_cytC-su"/>
</dbReference>
<evidence type="ECO:0000256" key="16">
    <source>
        <dbReference type="ARBA" id="ARBA00029351"/>
    </source>
</evidence>
<evidence type="ECO:0000256" key="5">
    <source>
        <dbReference type="ARBA" id="ARBA00022475"/>
    </source>
</evidence>